<evidence type="ECO:0000313" key="5">
    <source>
        <dbReference type="Proteomes" id="UP000015101"/>
    </source>
</evidence>
<feature type="coiled-coil region" evidence="1">
    <location>
        <begin position="116"/>
        <end position="164"/>
    </location>
</feature>
<dbReference type="HOGENOM" id="CLU_840144_0_0_1"/>
<dbReference type="GeneID" id="20205256"/>
<accession>T1F8V7</accession>
<feature type="compositionally biased region" description="Low complexity" evidence="2">
    <location>
        <begin position="286"/>
        <end position="305"/>
    </location>
</feature>
<dbReference type="EnsemblMetazoa" id="HelroT175116">
    <property type="protein sequence ID" value="HelroP175116"/>
    <property type="gene ID" value="HelroG175116"/>
</dbReference>
<feature type="region of interest" description="Disordered" evidence="2">
    <location>
        <begin position="39"/>
        <end position="70"/>
    </location>
</feature>
<dbReference type="PANTHER" id="PTHR28616:SF1">
    <property type="entry name" value="COILED-COIL DOMAIN-CONTAINING PROTEIN 125"/>
    <property type="match status" value="1"/>
</dbReference>
<evidence type="ECO:0000256" key="1">
    <source>
        <dbReference type="SAM" id="Coils"/>
    </source>
</evidence>
<keyword evidence="5" id="KW-1185">Reference proteome</keyword>
<dbReference type="RefSeq" id="XP_009020801.1">
    <property type="nucleotide sequence ID" value="XM_009022553.1"/>
</dbReference>
<proteinExistence type="predicted"/>
<dbReference type="CTD" id="20205256"/>
<protein>
    <submittedName>
        <fullName evidence="3 4">Uncharacterized protein</fullName>
    </submittedName>
</protein>
<evidence type="ECO:0000313" key="4">
    <source>
        <dbReference type="EnsemblMetazoa" id="HelroP175116"/>
    </source>
</evidence>
<organism evidence="4 5">
    <name type="scientific">Helobdella robusta</name>
    <name type="common">Californian leech</name>
    <dbReference type="NCBI Taxonomy" id="6412"/>
    <lineage>
        <taxon>Eukaryota</taxon>
        <taxon>Metazoa</taxon>
        <taxon>Spiralia</taxon>
        <taxon>Lophotrochozoa</taxon>
        <taxon>Annelida</taxon>
        <taxon>Clitellata</taxon>
        <taxon>Hirudinea</taxon>
        <taxon>Rhynchobdellida</taxon>
        <taxon>Glossiphoniidae</taxon>
        <taxon>Helobdella</taxon>
    </lineage>
</organism>
<dbReference type="PANTHER" id="PTHR28616">
    <property type="entry name" value="COILED-COIL DOMAIN-CONTAINING PROTEIN 125"/>
    <property type="match status" value="1"/>
</dbReference>
<dbReference type="KEGG" id="hro:HELRODRAFT_175116"/>
<reference evidence="3 5" key="2">
    <citation type="journal article" date="2013" name="Nature">
        <title>Insights into bilaterian evolution from three spiralian genomes.</title>
        <authorList>
            <person name="Simakov O."/>
            <person name="Marletaz F."/>
            <person name="Cho S.J."/>
            <person name="Edsinger-Gonzales E."/>
            <person name="Havlak P."/>
            <person name="Hellsten U."/>
            <person name="Kuo D.H."/>
            <person name="Larsson T."/>
            <person name="Lv J."/>
            <person name="Arendt D."/>
            <person name="Savage R."/>
            <person name="Osoegawa K."/>
            <person name="de Jong P."/>
            <person name="Grimwood J."/>
            <person name="Chapman J.A."/>
            <person name="Shapiro H."/>
            <person name="Aerts A."/>
            <person name="Otillar R.P."/>
            <person name="Terry A.Y."/>
            <person name="Boore J.L."/>
            <person name="Grigoriev I.V."/>
            <person name="Lindberg D.R."/>
            <person name="Seaver E.C."/>
            <person name="Weisblat D.A."/>
            <person name="Putnam N.H."/>
            <person name="Rokhsar D.S."/>
        </authorList>
    </citation>
    <scope>NUCLEOTIDE SEQUENCE</scope>
</reference>
<dbReference type="InterPro" id="IPR034608">
    <property type="entry name" value="CCDC125"/>
</dbReference>
<dbReference type="GO" id="GO:2000145">
    <property type="term" value="P:regulation of cell motility"/>
    <property type="evidence" value="ECO:0007669"/>
    <property type="project" value="InterPro"/>
</dbReference>
<dbReference type="EMBL" id="KB096830">
    <property type="protein sequence ID" value="ESO01089.1"/>
    <property type="molecule type" value="Genomic_DNA"/>
</dbReference>
<reference evidence="5" key="1">
    <citation type="submission" date="2012-12" db="EMBL/GenBank/DDBJ databases">
        <authorList>
            <person name="Hellsten U."/>
            <person name="Grimwood J."/>
            <person name="Chapman J.A."/>
            <person name="Shapiro H."/>
            <person name="Aerts A."/>
            <person name="Otillar R.P."/>
            <person name="Terry A.Y."/>
            <person name="Boore J.L."/>
            <person name="Simakov O."/>
            <person name="Marletaz F."/>
            <person name="Cho S.-J."/>
            <person name="Edsinger-Gonzales E."/>
            <person name="Havlak P."/>
            <person name="Kuo D.-H."/>
            <person name="Larsson T."/>
            <person name="Lv J."/>
            <person name="Arendt D."/>
            <person name="Savage R."/>
            <person name="Osoegawa K."/>
            <person name="de Jong P."/>
            <person name="Lindberg D.R."/>
            <person name="Seaver E.C."/>
            <person name="Weisblat D.A."/>
            <person name="Putnam N.H."/>
            <person name="Grigoriev I.V."/>
            <person name="Rokhsar D.S."/>
        </authorList>
    </citation>
    <scope>NUCLEOTIDE SEQUENCE</scope>
</reference>
<feature type="region of interest" description="Disordered" evidence="2">
    <location>
        <begin position="280"/>
        <end position="312"/>
    </location>
</feature>
<reference evidence="4" key="3">
    <citation type="submission" date="2015-06" db="UniProtKB">
        <authorList>
            <consortium name="EnsemblMetazoa"/>
        </authorList>
    </citation>
    <scope>IDENTIFICATION</scope>
</reference>
<dbReference type="InParanoid" id="T1F8V7"/>
<gene>
    <name evidence="4" type="primary">20205256</name>
    <name evidence="3" type="ORF">HELRODRAFT_175116</name>
</gene>
<name>T1F8V7_HELRO</name>
<evidence type="ECO:0000256" key="2">
    <source>
        <dbReference type="SAM" id="MobiDB-lite"/>
    </source>
</evidence>
<sequence>MSRNRYDSGDLGLGFGLKPGSLIIPDSILPDSNLDSCANTNSDSVVVDGDKNGEMSSSSSDADEFSSRSTKKVEEVLNVNGGKSNSKSFEDSLKNHSTLSIYIQKFQSERSMVCLKAKIHQEIDSLNHELESVKQQLTSKKQGIRILQQELQASKLENEHLKSKLKWLQDILIKDFNSLQFNVARERLVMNENKEFYQSKHENTPSIQTSLSRASAAYSNASCCVNQTTTPFINGVLDCSCHCFDYKRCPCAKIADQLHQQNKALITKLTTCENIDADESNTQQEANTTDNNDTISTSNNTATTIDKPTQNNSSRTFKKIIHEKINLRYKS</sequence>
<dbReference type="Proteomes" id="UP000015101">
    <property type="component" value="Unassembled WGS sequence"/>
</dbReference>
<evidence type="ECO:0000313" key="3">
    <source>
        <dbReference type="EMBL" id="ESO01089.1"/>
    </source>
</evidence>
<keyword evidence="1" id="KW-0175">Coiled coil</keyword>
<dbReference type="EMBL" id="AMQM01005151">
    <property type="status" value="NOT_ANNOTATED_CDS"/>
    <property type="molecule type" value="Genomic_DNA"/>
</dbReference>
<dbReference type="AlphaFoldDB" id="T1F8V7"/>